<dbReference type="AlphaFoldDB" id="A0AAD5FTI0"/>
<feature type="transmembrane region" description="Helical" evidence="3">
    <location>
        <begin position="523"/>
        <end position="544"/>
    </location>
</feature>
<feature type="transmembrane region" description="Helical" evidence="3">
    <location>
        <begin position="493"/>
        <end position="517"/>
    </location>
</feature>
<evidence type="ECO:0000313" key="7">
    <source>
        <dbReference type="Proteomes" id="UP001205998"/>
    </source>
</evidence>
<keyword evidence="7" id="KW-1185">Reference proteome</keyword>
<name>A0AAD5FTI0_SILAS</name>
<dbReference type="SUPFAM" id="SSF56672">
    <property type="entry name" value="DNA/RNA polymerases"/>
    <property type="match status" value="2"/>
</dbReference>
<organism evidence="6 7">
    <name type="scientific">Silurus asotus</name>
    <name type="common">Amur catfish</name>
    <name type="synonym">Parasilurus asotus</name>
    <dbReference type="NCBI Taxonomy" id="30991"/>
    <lineage>
        <taxon>Eukaryota</taxon>
        <taxon>Metazoa</taxon>
        <taxon>Chordata</taxon>
        <taxon>Craniata</taxon>
        <taxon>Vertebrata</taxon>
        <taxon>Euteleostomi</taxon>
        <taxon>Actinopterygii</taxon>
        <taxon>Neopterygii</taxon>
        <taxon>Teleostei</taxon>
        <taxon>Ostariophysi</taxon>
        <taxon>Siluriformes</taxon>
        <taxon>Siluridae</taxon>
        <taxon>Silurus</taxon>
    </lineage>
</organism>
<feature type="transmembrane region" description="Helical" evidence="3">
    <location>
        <begin position="6"/>
        <end position="37"/>
    </location>
</feature>
<dbReference type="PANTHER" id="PTHR47510:SF3">
    <property type="entry name" value="ENDO_EXONUCLEASE_PHOSPHATASE DOMAIN-CONTAINING PROTEIN"/>
    <property type="match status" value="1"/>
</dbReference>
<dbReference type="Pfam" id="PF00078">
    <property type="entry name" value="RVT_1"/>
    <property type="match status" value="2"/>
</dbReference>
<dbReference type="EMBL" id="MU550627">
    <property type="protein sequence ID" value="KAI5627509.1"/>
    <property type="molecule type" value="Genomic_DNA"/>
</dbReference>
<evidence type="ECO:0000259" key="5">
    <source>
        <dbReference type="Pfam" id="PF09004"/>
    </source>
</evidence>
<evidence type="ECO:0000256" key="1">
    <source>
        <dbReference type="ARBA" id="ARBA00010879"/>
    </source>
</evidence>
<comment type="caution">
    <text evidence="6">The sequence shown here is derived from an EMBL/GenBank/DDBJ whole genome shotgun (WGS) entry which is preliminary data.</text>
</comment>
<proteinExistence type="inferred from homology"/>
<dbReference type="InterPro" id="IPR015095">
    <property type="entry name" value="AlkB_hom8_N"/>
</dbReference>
<protein>
    <recommendedName>
        <fullName evidence="2">ribonuclease H</fullName>
        <ecNumber evidence="2">3.1.26.4</ecNumber>
    </recommendedName>
</protein>
<dbReference type="CDD" id="cd01650">
    <property type="entry name" value="RT_nLTR_like"/>
    <property type="match status" value="1"/>
</dbReference>
<dbReference type="PANTHER" id="PTHR47510">
    <property type="entry name" value="REVERSE TRANSCRIPTASE DOMAIN-CONTAINING PROTEIN"/>
    <property type="match status" value="1"/>
</dbReference>
<comment type="similarity">
    <text evidence="1">Belongs to the beta type-B retroviral polymerase family. HERV class-II K(HML-2) pol subfamily.</text>
</comment>
<dbReference type="GO" id="GO:0004523">
    <property type="term" value="F:RNA-DNA hybrid ribonuclease activity"/>
    <property type="evidence" value="ECO:0007669"/>
    <property type="project" value="UniProtKB-EC"/>
</dbReference>
<evidence type="ECO:0000259" key="4">
    <source>
        <dbReference type="Pfam" id="PF00078"/>
    </source>
</evidence>
<dbReference type="GO" id="GO:0008168">
    <property type="term" value="F:methyltransferase activity"/>
    <property type="evidence" value="ECO:0007669"/>
    <property type="project" value="InterPro"/>
</dbReference>
<dbReference type="EC" id="3.1.26.4" evidence="2"/>
<keyword evidence="3" id="KW-0812">Transmembrane</keyword>
<evidence type="ECO:0000256" key="3">
    <source>
        <dbReference type="SAM" id="Phobius"/>
    </source>
</evidence>
<keyword evidence="3" id="KW-0472">Membrane</keyword>
<evidence type="ECO:0000256" key="2">
    <source>
        <dbReference type="ARBA" id="ARBA00012180"/>
    </source>
</evidence>
<dbReference type="Pfam" id="PF09004">
    <property type="entry name" value="ALKBH8_N"/>
    <property type="match status" value="1"/>
</dbReference>
<feature type="domain" description="Reverse transcriptase" evidence="4">
    <location>
        <begin position="574"/>
        <end position="661"/>
    </location>
</feature>
<keyword evidence="3" id="KW-1133">Transmembrane helix</keyword>
<reference evidence="6" key="1">
    <citation type="submission" date="2018-07" db="EMBL/GenBank/DDBJ databases">
        <title>Comparative genomics of catfishes provides insights into carnivory and benthic adaptation.</title>
        <authorList>
            <person name="Zhang Y."/>
            <person name="Wang D."/>
            <person name="Peng Z."/>
            <person name="Zheng S."/>
            <person name="Shao F."/>
            <person name="Tao W."/>
        </authorList>
    </citation>
    <scope>NUCLEOTIDE SEQUENCE</scope>
    <source>
        <strain evidence="6">Chongqing</strain>
    </source>
</reference>
<feature type="transmembrane region" description="Helical" evidence="3">
    <location>
        <begin position="49"/>
        <end position="67"/>
    </location>
</feature>
<dbReference type="InterPro" id="IPR043128">
    <property type="entry name" value="Rev_trsase/Diguanyl_cyclase"/>
</dbReference>
<gene>
    <name evidence="6" type="ORF">C0J50_12952</name>
</gene>
<feature type="transmembrane region" description="Helical" evidence="3">
    <location>
        <begin position="79"/>
        <end position="98"/>
    </location>
</feature>
<dbReference type="InterPro" id="IPR043502">
    <property type="entry name" value="DNA/RNA_pol_sf"/>
</dbReference>
<feature type="domain" description="Alkylated DNA repair protein AlkB homologue 8 N-terminal" evidence="5">
    <location>
        <begin position="329"/>
        <end position="370"/>
    </location>
</feature>
<dbReference type="GO" id="GO:0016706">
    <property type="term" value="F:2-oxoglutarate-dependent dioxygenase activity"/>
    <property type="evidence" value="ECO:0007669"/>
    <property type="project" value="InterPro"/>
</dbReference>
<dbReference type="InterPro" id="IPR000477">
    <property type="entry name" value="RT_dom"/>
</dbReference>
<evidence type="ECO:0000313" key="6">
    <source>
        <dbReference type="EMBL" id="KAI5627509.1"/>
    </source>
</evidence>
<dbReference type="Proteomes" id="UP001205998">
    <property type="component" value="Unassembled WGS sequence"/>
</dbReference>
<feature type="domain" description="Reverse transcriptase" evidence="4">
    <location>
        <begin position="119"/>
        <end position="322"/>
    </location>
</feature>
<feature type="transmembrane region" description="Helical" evidence="3">
    <location>
        <begin position="556"/>
        <end position="574"/>
    </location>
</feature>
<sequence>MLFVVVLQVFLIVALQLLVTTSIGAVFTFILIFLIIYELSVIDVMRRRFPGNLILLFIFTLTMSFMAGTTSSYFETKTVFLLMVMMVVVCVAVTAFSFQTKTTTIIPVPMHSAAKYMNDFCPVALTPIAMKCFEKLVLNHLTEGLSPTLDPHQFAYRPNRSTEDAVSTALHSALTHLDKSNTYIRMLFIDFISAFNTVLPTVLITKFSELDICTSTCKWILDFLTNRPQSVRLGNKVSSILILNTGIPQGCFLSPLLYSLFINDCDPLYNSNIFINNLTLNATKTKELIVDFRKSNRRRHLPVNINGTEVERVSSFKFLGVHISDDLSWQQNTSALVKKAQQRLYSLRSLKKSYLSPGVLTSFYRCIIESILTNSITVWYGGPTVCERKAVQRVVKTAQRITGTQLPAIEHLHHSRCLRRAHNIINDSSHPSHKLFNLLRSQRRYRNLRTRTSGAVALSHVQKNTPKHDATTPMLHSRDGVLGMVEFTSRPGLFCVLCIVLLITGIITAIILSLQYIKWLSMLYTALGVIFFTLFLLYNTWLLLEKQIYELKPEEYLFGALTLYTITPTFWFLMRDTDYEVRQESPWTVMFVDDIVICGESSEQVEKILERWRYTLERRGMKVSRSKTEYMCVNEREGSGGVRLQGEEVEKVEEFRYLGSTV</sequence>
<dbReference type="Gene3D" id="3.30.70.270">
    <property type="match status" value="1"/>
</dbReference>
<accession>A0AAD5FTI0</accession>